<keyword evidence="3" id="KW-0813">Transport</keyword>
<dbReference type="PANTHER" id="PTHR10972:SF88">
    <property type="entry name" value="OXYSTEROL-BINDING PROTEIN-RELATED PROTEIN 2B"/>
    <property type="match status" value="1"/>
</dbReference>
<evidence type="ECO:0000256" key="5">
    <source>
        <dbReference type="ARBA" id="ARBA00023055"/>
    </source>
</evidence>
<proteinExistence type="inferred from homology"/>
<sequence>VSHHPMLIACHCEGRGWKFWGDSNLKSKFWGQSIQVDPVGVLTLEFDDGEIFQWSKVQGLVEDAKGTKVATLVGKWDDSMYCSFGDEVLKSKSSFLTENSTLLWKRNKPPPDPTRYNLTSFAITLNEITSDLKVDKACEFLTSTFSDLLISSFTFVLNCEYWSSIKGKLPPTDSRLRPDQRHLENGEYEKANSDKLRLERRQRMENGWKPRWFRRDSEDGTFRYLGGYWEAREQMKWDDCMDIFGEF</sequence>
<comment type="caution">
    <text evidence="7">The sequence shown here is derived from an EMBL/GenBank/DDBJ whole genome shotgun (WGS) entry which is preliminary data.</text>
</comment>
<name>A0A426XGC3_ENSVE</name>
<protein>
    <recommendedName>
        <fullName evidence="9">Oxysterol-binding protein</fullName>
    </recommendedName>
</protein>
<evidence type="ECO:0000256" key="2">
    <source>
        <dbReference type="ARBA" id="ARBA00008842"/>
    </source>
</evidence>
<evidence type="ECO:0000256" key="1">
    <source>
        <dbReference type="ARBA" id="ARBA00003361"/>
    </source>
</evidence>
<dbReference type="EMBL" id="AMZH03021122">
    <property type="protein sequence ID" value="RRT38528.1"/>
    <property type="molecule type" value="Genomic_DNA"/>
</dbReference>
<dbReference type="InterPro" id="IPR037239">
    <property type="entry name" value="OSBP_sf"/>
</dbReference>
<dbReference type="SUPFAM" id="SSF144000">
    <property type="entry name" value="Oxysterol-binding protein-like"/>
    <property type="match status" value="1"/>
</dbReference>
<dbReference type="GO" id="GO:0005829">
    <property type="term" value="C:cytosol"/>
    <property type="evidence" value="ECO:0007669"/>
    <property type="project" value="TreeGrafter"/>
</dbReference>
<keyword evidence="6" id="KW-0446">Lipid-binding</keyword>
<dbReference type="FunFam" id="3.30.70.3490:FF:000013">
    <property type="entry name" value="Oxysterol-binding protein-related protein 2A"/>
    <property type="match status" value="1"/>
</dbReference>
<comment type="function">
    <text evidence="1">May be involved in the transport of sterols.</text>
</comment>
<dbReference type="GO" id="GO:0006869">
    <property type="term" value="P:lipid transport"/>
    <property type="evidence" value="ECO:0007669"/>
    <property type="project" value="UniProtKB-KW"/>
</dbReference>
<reference evidence="7 8" key="1">
    <citation type="journal article" date="2014" name="Agronomy (Basel)">
        <title>A Draft Genome Sequence for Ensete ventricosum, the Drought-Tolerant Tree Against Hunger.</title>
        <authorList>
            <person name="Harrison J."/>
            <person name="Moore K.A."/>
            <person name="Paszkiewicz K."/>
            <person name="Jones T."/>
            <person name="Grant M."/>
            <person name="Ambacheew D."/>
            <person name="Muzemil S."/>
            <person name="Studholme D.J."/>
        </authorList>
    </citation>
    <scope>NUCLEOTIDE SEQUENCE [LARGE SCALE GENOMIC DNA]</scope>
</reference>
<evidence type="ECO:0008006" key="9">
    <source>
        <dbReference type="Google" id="ProtNLM"/>
    </source>
</evidence>
<dbReference type="Gene3D" id="2.40.160.120">
    <property type="match status" value="1"/>
</dbReference>
<dbReference type="InterPro" id="IPR000648">
    <property type="entry name" value="Oxysterol-bd"/>
</dbReference>
<comment type="similarity">
    <text evidence="2">Belongs to the OSBP family.</text>
</comment>
<keyword evidence="5" id="KW-0445">Lipid transport</keyword>
<dbReference type="Proteomes" id="UP000287651">
    <property type="component" value="Unassembled WGS sequence"/>
</dbReference>
<dbReference type="GO" id="GO:0032934">
    <property type="term" value="F:sterol binding"/>
    <property type="evidence" value="ECO:0007669"/>
    <property type="project" value="TreeGrafter"/>
</dbReference>
<evidence type="ECO:0000256" key="4">
    <source>
        <dbReference type="ARBA" id="ARBA00023054"/>
    </source>
</evidence>
<dbReference type="Pfam" id="PF01237">
    <property type="entry name" value="Oxysterol_BP"/>
    <property type="match status" value="2"/>
</dbReference>
<gene>
    <name evidence="7" type="ORF">B296_00046184</name>
</gene>
<evidence type="ECO:0000256" key="3">
    <source>
        <dbReference type="ARBA" id="ARBA00022448"/>
    </source>
</evidence>
<evidence type="ECO:0000313" key="8">
    <source>
        <dbReference type="Proteomes" id="UP000287651"/>
    </source>
</evidence>
<feature type="non-terminal residue" evidence="7">
    <location>
        <position position="1"/>
    </location>
</feature>
<dbReference type="AlphaFoldDB" id="A0A426XGC3"/>
<evidence type="ECO:0000256" key="6">
    <source>
        <dbReference type="ARBA" id="ARBA00023121"/>
    </source>
</evidence>
<dbReference type="PANTHER" id="PTHR10972">
    <property type="entry name" value="OXYSTEROL-BINDING PROTEIN-RELATED"/>
    <property type="match status" value="1"/>
</dbReference>
<keyword evidence="4" id="KW-0175">Coiled coil</keyword>
<accession>A0A426XGC3</accession>
<dbReference type="GO" id="GO:0016020">
    <property type="term" value="C:membrane"/>
    <property type="evidence" value="ECO:0007669"/>
    <property type="project" value="TreeGrafter"/>
</dbReference>
<organism evidence="7 8">
    <name type="scientific">Ensete ventricosum</name>
    <name type="common">Abyssinian banana</name>
    <name type="synonym">Musa ensete</name>
    <dbReference type="NCBI Taxonomy" id="4639"/>
    <lineage>
        <taxon>Eukaryota</taxon>
        <taxon>Viridiplantae</taxon>
        <taxon>Streptophyta</taxon>
        <taxon>Embryophyta</taxon>
        <taxon>Tracheophyta</taxon>
        <taxon>Spermatophyta</taxon>
        <taxon>Magnoliopsida</taxon>
        <taxon>Liliopsida</taxon>
        <taxon>Zingiberales</taxon>
        <taxon>Musaceae</taxon>
        <taxon>Ensete</taxon>
    </lineage>
</organism>
<evidence type="ECO:0000313" key="7">
    <source>
        <dbReference type="EMBL" id="RRT38528.1"/>
    </source>
</evidence>